<feature type="chain" id="PRO_5045478730" description="Secretion system X translation initiation factor" evidence="2">
    <location>
        <begin position="22"/>
        <end position="195"/>
    </location>
</feature>
<comment type="caution">
    <text evidence="3">The sequence shown here is derived from an EMBL/GenBank/DDBJ whole genome shotgun (WGS) entry which is preliminary data.</text>
</comment>
<evidence type="ECO:0008006" key="5">
    <source>
        <dbReference type="Google" id="ProtNLM"/>
    </source>
</evidence>
<feature type="signal peptide" evidence="2">
    <location>
        <begin position="1"/>
        <end position="21"/>
    </location>
</feature>
<keyword evidence="4" id="KW-1185">Reference proteome</keyword>
<evidence type="ECO:0000256" key="1">
    <source>
        <dbReference type="SAM" id="MobiDB-lite"/>
    </source>
</evidence>
<evidence type="ECO:0000313" key="4">
    <source>
        <dbReference type="Proteomes" id="UP000624279"/>
    </source>
</evidence>
<feature type="region of interest" description="Disordered" evidence="1">
    <location>
        <begin position="33"/>
        <end position="58"/>
    </location>
</feature>
<dbReference type="RefSeq" id="WP_186941763.1">
    <property type="nucleotide sequence ID" value="NZ_JACOGA010000007.1"/>
</dbReference>
<evidence type="ECO:0000256" key="2">
    <source>
        <dbReference type="SAM" id="SignalP"/>
    </source>
</evidence>
<organism evidence="3 4">
    <name type="scientific">Undibacterium flavidum</name>
    <dbReference type="NCBI Taxonomy" id="2762297"/>
    <lineage>
        <taxon>Bacteria</taxon>
        <taxon>Pseudomonadati</taxon>
        <taxon>Pseudomonadota</taxon>
        <taxon>Betaproteobacteria</taxon>
        <taxon>Burkholderiales</taxon>
        <taxon>Oxalobacteraceae</taxon>
        <taxon>Undibacterium</taxon>
    </lineage>
</organism>
<feature type="compositionally biased region" description="Polar residues" evidence="1">
    <location>
        <begin position="42"/>
        <end position="57"/>
    </location>
</feature>
<dbReference type="EMBL" id="JACOGA010000007">
    <property type="protein sequence ID" value="MBC3873729.1"/>
    <property type="molecule type" value="Genomic_DNA"/>
</dbReference>
<protein>
    <recommendedName>
        <fullName evidence="5">Secretion system X translation initiation factor</fullName>
    </recommendedName>
</protein>
<sequence>MKTKHLLLGGLFLIAAWLALFGDKTPTSTIAAPMPGKEPKTVANQVGNKSSTASLTNETHERNMSAGLASMNKAQPVIASLINRAALLGEYDHSEKQANSFFNSQTWTTPAAPVKMAPQIPQTPVAPPIPYSVLGKKWEDGIWEVFLSRNEQTYVVREKTILDDLYRIESIQPPTMTLTYLPLNQIQVLTIGSSD</sequence>
<reference evidence="3 4" key="1">
    <citation type="submission" date="2020-08" db="EMBL/GenBank/DDBJ databases">
        <title>Novel species isolated from subtropical streams in China.</title>
        <authorList>
            <person name="Lu H."/>
        </authorList>
    </citation>
    <scope>NUCLEOTIDE SEQUENCE [LARGE SCALE GENOMIC DNA]</scope>
    <source>
        <strain evidence="3 4">LX15W</strain>
    </source>
</reference>
<keyword evidence="2" id="KW-0732">Signal</keyword>
<proteinExistence type="predicted"/>
<dbReference type="Proteomes" id="UP000624279">
    <property type="component" value="Unassembled WGS sequence"/>
</dbReference>
<gene>
    <name evidence="3" type="ORF">H8K55_09020</name>
</gene>
<evidence type="ECO:0000313" key="3">
    <source>
        <dbReference type="EMBL" id="MBC3873729.1"/>
    </source>
</evidence>
<accession>A0ABR6YBX6</accession>
<name>A0ABR6YBX6_9BURK</name>